<comment type="caution">
    <text evidence="1">The sequence shown here is derived from an EMBL/GenBank/DDBJ whole genome shotgun (WGS) entry which is preliminary data.</text>
</comment>
<dbReference type="Proteomes" id="UP000663868">
    <property type="component" value="Unassembled WGS sequence"/>
</dbReference>
<sequence>VEQFETLLKCDIIDLKRLKILAFNGCPAENGIRSLTWKVLLNYLVLDRTKWSSHLSKQRELYRGYIRETIIKPGLTPTTEADFVDHPLNSAP</sequence>
<reference evidence="1" key="1">
    <citation type="submission" date="2021-02" db="EMBL/GenBank/DDBJ databases">
        <authorList>
            <person name="Nowell W R."/>
        </authorList>
    </citation>
    <scope>NUCLEOTIDE SEQUENCE</scope>
</reference>
<dbReference type="SUPFAM" id="SSF47923">
    <property type="entry name" value="Ypt/Rab-GAP domain of gyp1p"/>
    <property type="match status" value="1"/>
</dbReference>
<dbReference type="Gene3D" id="1.10.10.750">
    <property type="entry name" value="Ypt/Rab-GAP domain of gyp1p, domain 1"/>
    <property type="match status" value="1"/>
</dbReference>
<evidence type="ECO:0008006" key="3">
    <source>
        <dbReference type="Google" id="ProtNLM"/>
    </source>
</evidence>
<dbReference type="InterPro" id="IPR035969">
    <property type="entry name" value="Rab-GAP_TBC_sf"/>
</dbReference>
<organism evidence="1 2">
    <name type="scientific">Adineta steineri</name>
    <dbReference type="NCBI Taxonomy" id="433720"/>
    <lineage>
        <taxon>Eukaryota</taxon>
        <taxon>Metazoa</taxon>
        <taxon>Spiralia</taxon>
        <taxon>Gnathifera</taxon>
        <taxon>Rotifera</taxon>
        <taxon>Eurotatoria</taxon>
        <taxon>Bdelloidea</taxon>
        <taxon>Adinetida</taxon>
        <taxon>Adinetidae</taxon>
        <taxon>Adineta</taxon>
    </lineage>
</organism>
<protein>
    <recommendedName>
        <fullName evidence="3">TBC1 domain family member 13</fullName>
    </recommendedName>
</protein>
<dbReference type="AlphaFoldDB" id="A0A820LZC1"/>
<gene>
    <name evidence="1" type="ORF">KXQ929_LOCUS48993</name>
</gene>
<dbReference type="EMBL" id="CAJOBB010020059">
    <property type="protein sequence ID" value="CAF4364298.1"/>
    <property type="molecule type" value="Genomic_DNA"/>
</dbReference>
<feature type="non-terminal residue" evidence="1">
    <location>
        <position position="1"/>
    </location>
</feature>
<name>A0A820LZC1_9BILA</name>
<feature type="non-terminal residue" evidence="1">
    <location>
        <position position="92"/>
    </location>
</feature>
<evidence type="ECO:0000313" key="1">
    <source>
        <dbReference type="EMBL" id="CAF4364298.1"/>
    </source>
</evidence>
<accession>A0A820LZC1</accession>
<proteinExistence type="predicted"/>
<evidence type="ECO:0000313" key="2">
    <source>
        <dbReference type="Proteomes" id="UP000663868"/>
    </source>
</evidence>